<dbReference type="InterPro" id="IPR038169">
    <property type="entry name" value="DC-UbP/UBTD2_N_sf"/>
</dbReference>
<protein>
    <recommendedName>
        <fullName evidence="1">Ubiquitin-like domain-containing protein</fullName>
    </recommendedName>
</protein>
<dbReference type="CDD" id="cd17039">
    <property type="entry name" value="Ubl_ubiquitin_like"/>
    <property type="match status" value="1"/>
</dbReference>
<dbReference type="EMBL" id="MPUH01000267">
    <property type="protein sequence ID" value="OMJ84506.1"/>
    <property type="molecule type" value="Genomic_DNA"/>
</dbReference>
<dbReference type="PROSITE" id="PS50053">
    <property type="entry name" value="UBIQUITIN_2"/>
    <property type="match status" value="1"/>
</dbReference>
<dbReference type="InterPro" id="IPR029071">
    <property type="entry name" value="Ubiquitin-like_domsf"/>
</dbReference>
<evidence type="ECO:0000313" key="3">
    <source>
        <dbReference type="EMBL" id="OMJ84506.1"/>
    </source>
</evidence>
<dbReference type="Gene3D" id="3.10.20.90">
    <property type="entry name" value="Phosphatidylinositol 3-kinase Catalytic Subunit, Chain A, domain 1"/>
    <property type="match status" value="1"/>
</dbReference>
<dbReference type="PANTHER" id="PTHR13609">
    <property type="entry name" value="UBIQUITIN DOMAIN CONTAINING 1 PROTEIN-RELATED"/>
    <property type="match status" value="1"/>
</dbReference>
<accession>A0A1R2C663</accession>
<gene>
    <name evidence="3" type="ORF">SteCoe_14395</name>
    <name evidence="2" type="ORF">SteCoe_15301</name>
</gene>
<dbReference type="InterPro" id="IPR039869">
    <property type="entry name" value="UBTD1/2"/>
</dbReference>
<dbReference type="Proteomes" id="UP000187209">
    <property type="component" value="Unassembled WGS sequence"/>
</dbReference>
<dbReference type="InterPro" id="IPR000626">
    <property type="entry name" value="Ubiquitin-like_dom"/>
</dbReference>
<evidence type="ECO:0000259" key="1">
    <source>
        <dbReference type="PROSITE" id="PS50053"/>
    </source>
</evidence>
<keyword evidence="4" id="KW-1185">Reference proteome</keyword>
<evidence type="ECO:0000313" key="4">
    <source>
        <dbReference type="Proteomes" id="UP000187209"/>
    </source>
</evidence>
<sequence length="217" mass="24686">MGNFCARSETEDPNTIARAIIGEDYKEFPDKMAGNGVKATPAWQATITRAQLNQKRDEFWRSRTEGKRRVWIAIKAAVEADPATALSILQNTKITMKIGNLTVLEDDEGNIYSIPIYMINNPISFHKEKKHKGRQVNDEQSSIKVRLRRAGKSDDDELEIMNTAKVEELRKLFADKIKILPSQVRLFYDGKEMKDHCVLSALYIEDGVVIQAFLKSL</sequence>
<proteinExistence type="predicted"/>
<name>A0A1R2C663_9CILI</name>
<dbReference type="AlphaFoldDB" id="A0A1R2C663"/>
<dbReference type="Pfam" id="PF16455">
    <property type="entry name" value="UBD"/>
    <property type="match status" value="1"/>
</dbReference>
<dbReference type="Gene3D" id="1.20.225.20">
    <property type="entry name" value="Ub domain-containing protein, DC-UbP/UBTD2, N-terminal domain"/>
    <property type="match status" value="1"/>
</dbReference>
<dbReference type="SUPFAM" id="SSF54236">
    <property type="entry name" value="Ubiquitin-like"/>
    <property type="match status" value="1"/>
</dbReference>
<evidence type="ECO:0000313" key="2">
    <source>
        <dbReference type="EMBL" id="OMJ83696.1"/>
    </source>
</evidence>
<comment type="caution">
    <text evidence="3">The sequence shown here is derived from an EMBL/GenBank/DDBJ whole genome shotgun (WGS) entry which is preliminary data.</text>
</comment>
<dbReference type="Pfam" id="PF00240">
    <property type="entry name" value="ubiquitin"/>
    <property type="match status" value="1"/>
</dbReference>
<dbReference type="InterPro" id="IPR032752">
    <property type="entry name" value="DC-UbP/UBTD2_N"/>
</dbReference>
<dbReference type="OrthoDB" id="285201at2759"/>
<reference evidence="3 4" key="1">
    <citation type="submission" date="2016-11" db="EMBL/GenBank/DDBJ databases">
        <title>The macronuclear genome of Stentor coeruleus: a giant cell with tiny introns.</title>
        <authorList>
            <person name="Slabodnick M."/>
            <person name="Ruby J.G."/>
            <person name="Reiff S.B."/>
            <person name="Swart E.C."/>
            <person name="Gosai S."/>
            <person name="Prabakaran S."/>
            <person name="Witkowska E."/>
            <person name="Larue G.E."/>
            <person name="Fisher S."/>
            <person name="Freeman R.M."/>
            <person name="Gunawardena J."/>
            <person name="Chu W."/>
            <person name="Stover N.A."/>
            <person name="Gregory B.D."/>
            <person name="Nowacki M."/>
            <person name="Derisi J."/>
            <person name="Roy S.W."/>
            <person name="Marshall W.F."/>
            <person name="Sood P."/>
        </authorList>
    </citation>
    <scope>NUCLEOTIDE SEQUENCE [LARGE SCALE GENOMIC DNA]</scope>
    <source>
        <strain evidence="3">WM001</strain>
    </source>
</reference>
<feature type="domain" description="Ubiquitin-like" evidence="1">
    <location>
        <begin position="143"/>
        <end position="217"/>
    </location>
</feature>
<dbReference type="EMBL" id="MPUH01000294">
    <property type="protein sequence ID" value="OMJ83696.1"/>
    <property type="molecule type" value="Genomic_DNA"/>
</dbReference>
<organism evidence="3 4">
    <name type="scientific">Stentor coeruleus</name>
    <dbReference type="NCBI Taxonomy" id="5963"/>
    <lineage>
        <taxon>Eukaryota</taxon>
        <taxon>Sar</taxon>
        <taxon>Alveolata</taxon>
        <taxon>Ciliophora</taxon>
        <taxon>Postciliodesmatophora</taxon>
        <taxon>Heterotrichea</taxon>
        <taxon>Heterotrichida</taxon>
        <taxon>Stentoridae</taxon>
        <taxon>Stentor</taxon>
    </lineage>
</organism>
<dbReference type="SMART" id="SM00213">
    <property type="entry name" value="UBQ"/>
    <property type="match status" value="1"/>
</dbReference>